<feature type="signal peptide" evidence="19">
    <location>
        <begin position="1"/>
        <end position="20"/>
    </location>
</feature>
<evidence type="ECO:0000256" key="16">
    <source>
        <dbReference type="PROSITE-ProRule" id="PRU00740"/>
    </source>
</evidence>
<feature type="disulfide bond" evidence="16">
    <location>
        <begin position="254"/>
        <end position="291"/>
    </location>
</feature>
<dbReference type="FunFam" id="2.40.160.110:FF:000007">
    <property type="entry name" value="CD68 molecule"/>
    <property type="match status" value="1"/>
</dbReference>
<evidence type="ECO:0000256" key="5">
    <source>
        <dbReference type="ARBA" id="ARBA00022692"/>
    </source>
</evidence>
<evidence type="ECO:0000256" key="6">
    <source>
        <dbReference type="ARBA" id="ARBA00022729"/>
    </source>
</evidence>
<gene>
    <name evidence="21" type="primary">Cd68</name>
    <name evidence="21" type="ORF">PHOROB_LOCUS4227</name>
</gene>
<dbReference type="CTD" id="968"/>
<comment type="function">
    <text evidence="14">Could play a role in phagocytic activities of tissue macrophages, both in intracellular lysosomal metabolism and extracellular cell-cell and cell-pathogen interactions. Binds to tissue- and organ-specific lectins or selectins, allowing homing of macrophage subsets to particular sites. Rapid recirculation of CD68 from endosomes and lysosomes to the plasma membrane may allow macrophages to crawl over selectin-bearing substrates or other cells.</text>
</comment>
<keyword evidence="5 16" id="KW-0812">Transmembrane</keyword>
<dbReference type="GO" id="GO:0031902">
    <property type="term" value="C:late endosome membrane"/>
    <property type="evidence" value="ECO:0007669"/>
    <property type="project" value="TreeGrafter"/>
</dbReference>
<dbReference type="Proteomes" id="UP001152836">
    <property type="component" value="Unassembled WGS sequence"/>
</dbReference>
<feature type="transmembrane region" description="Helical" evidence="18">
    <location>
        <begin position="297"/>
        <end position="320"/>
    </location>
</feature>
<keyword evidence="9 18" id="KW-1133">Transmembrane helix</keyword>
<evidence type="ECO:0000313" key="21">
    <source>
        <dbReference type="EMBL" id="CAH6786101.1"/>
    </source>
</evidence>
<dbReference type="AlphaFoldDB" id="A0AAU9Z036"/>
<keyword evidence="6 19" id="KW-0732">Signal</keyword>
<evidence type="ECO:0000259" key="20">
    <source>
        <dbReference type="Pfam" id="PF01299"/>
    </source>
</evidence>
<organism evidence="21 22">
    <name type="scientific">Phodopus roborovskii</name>
    <name type="common">Roborovski's desert hamster</name>
    <name type="synonym">Cricetulus roborovskii</name>
    <dbReference type="NCBI Taxonomy" id="109678"/>
    <lineage>
        <taxon>Eukaryota</taxon>
        <taxon>Metazoa</taxon>
        <taxon>Chordata</taxon>
        <taxon>Craniata</taxon>
        <taxon>Vertebrata</taxon>
        <taxon>Euteleostomi</taxon>
        <taxon>Mammalia</taxon>
        <taxon>Eutheria</taxon>
        <taxon>Euarchontoglires</taxon>
        <taxon>Glires</taxon>
        <taxon>Rodentia</taxon>
        <taxon>Myomorpha</taxon>
        <taxon>Muroidea</taxon>
        <taxon>Cricetidae</taxon>
        <taxon>Cricetinae</taxon>
        <taxon>Phodopus</taxon>
    </lineage>
</organism>
<sequence>MRFEVLCSVLLGLLVAQGTGKDCPHKKAATLLPSFTVTPTATESTARPTTSHRPTTTSHRNVTVHPTSNSTTTSFGPTASTHNPAMTTSHGNVTVYPTTNNGTATSPAITIGPHPGPPPPSPSPSPGSKGALGNYTWTNGSQPCAQLQAQIQIRILYPTQGGGKAWGIDILNPNKTKVQGNCDHACPHLTLSFPYGQLTFGFKQDTGQGQSTVYLNYMALEYNVSFPQAAQWTFSAQNSSLRELQAPLGQSFCCRNTSIALSPAVHLDLLSLRLQAAQLPNTGHLGPCFSCASDQSLFLPLIIGLVLLGLLTLVLIAFCITRRRQSTYQPL</sequence>
<evidence type="ECO:0000256" key="2">
    <source>
        <dbReference type="ARBA" id="ARBA00004352"/>
    </source>
</evidence>
<dbReference type="KEGG" id="prob:127219061"/>
<keyword evidence="13 16" id="KW-0458">Lysosome</keyword>
<evidence type="ECO:0000256" key="8">
    <source>
        <dbReference type="ARBA" id="ARBA00022753"/>
    </source>
</evidence>
<evidence type="ECO:0000256" key="14">
    <source>
        <dbReference type="ARBA" id="ARBA00056711"/>
    </source>
</evidence>
<name>A0AAU9Z036_PHORO</name>
<evidence type="ECO:0000256" key="4">
    <source>
        <dbReference type="ARBA" id="ARBA00022475"/>
    </source>
</evidence>
<evidence type="ECO:0000256" key="17">
    <source>
        <dbReference type="SAM" id="MobiDB-lite"/>
    </source>
</evidence>
<comment type="similarity">
    <text evidence="16">Belongs to the LAMP family.</text>
</comment>
<reference evidence="21" key="1">
    <citation type="submission" date="2022-06" db="EMBL/GenBank/DDBJ databases">
        <authorList>
            <person name="Andreotti S."/>
            <person name="Wyler E."/>
        </authorList>
    </citation>
    <scope>NUCLEOTIDE SEQUENCE</scope>
</reference>
<feature type="disulfide bond" evidence="16">
    <location>
        <begin position="144"/>
        <end position="182"/>
    </location>
</feature>
<dbReference type="InterPro" id="IPR048528">
    <property type="entry name" value="Lamp2-like_luminal"/>
</dbReference>
<feature type="region of interest" description="Disordered" evidence="17">
    <location>
        <begin position="39"/>
        <end position="135"/>
    </location>
</feature>
<evidence type="ECO:0000256" key="13">
    <source>
        <dbReference type="ARBA" id="ARBA00023228"/>
    </source>
</evidence>
<feature type="compositionally biased region" description="Pro residues" evidence="17">
    <location>
        <begin position="114"/>
        <end position="125"/>
    </location>
</feature>
<keyword evidence="4" id="KW-1003">Cell membrane</keyword>
<keyword evidence="12" id="KW-0325">Glycoprotein</keyword>
<keyword evidence="11 16" id="KW-1015">Disulfide bond</keyword>
<dbReference type="Gene3D" id="2.40.160.110">
    <property type="match status" value="1"/>
</dbReference>
<dbReference type="GO" id="GO:0072594">
    <property type="term" value="P:establishment of protein localization to organelle"/>
    <property type="evidence" value="ECO:0007669"/>
    <property type="project" value="TreeGrafter"/>
</dbReference>
<evidence type="ECO:0000313" key="22">
    <source>
        <dbReference type="Proteomes" id="UP001152836"/>
    </source>
</evidence>
<dbReference type="PROSITE" id="PS51407">
    <property type="entry name" value="LAMP_3"/>
    <property type="match status" value="1"/>
</dbReference>
<evidence type="ECO:0000256" key="9">
    <source>
        <dbReference type="ARBA" id="ARBA00022989"/>
    </source>
</evidence>
<dbReference type="Pfam" id="PF01299">
    <property type="entry name" value="Lamp2-like_luminal"/>
    <property type="match status" value="1"/>
</dbReference>
<evidence type="ECO:0000256" key="19">
    <source>
        <dbReference type="SAM" id="SignalP"/>
    </source>
</evidence>
<dbReference type="PANTHER" id="PTHR11506">
    <property type="entry name" value="LYSOSOME-ASSOCIATED MEMBRANE GLYCOPROTEIN"/>
    <property type="match status" value="1"/>
</dbReference>
<keyword evidence="22" id="KW-1185">Reference proteome</keyword>
<protein>
    <recommendedName>
        <fullName evidence="15">Macrosialin</fullName>
    </recommendedName>
</protein>
<evidence type="ECO:0000256" key="12">
    <source>
        <dbReference type="ARBA" id="ARBA00023180"/>
    </source>
</evidence>
<dbReference type="PRINTS" id="PR00336">
    <property type="entry name" value="LYSASSOCTDMP"/>
</dbReference>
<evidence type="ECO:0000256" key="18">
    <source>
        <dbReference type="SAM" id="Phobius"/>
    </source>
</evidence>
<feature type="compositionally biased region" description="Polar residues" evidence="17">
    <location>
        <begin position="64"/>
        <end position="108"/>
    </location>
</feature>
<keyword evidence="10 16" id="KW-0472">Membrane</keyword>
<evidence type="ECO:0000256" key="10">
    <source>
        <dbReference type="ARBA" id="ARBA00023136"/>
    </source>
</evidence>
<feature type="chain" id="PRO_5043527179" description="Macrosialin" evidence="19">
    <location>
        <begin position="21"/>
        <end position="331"/>
    </location>
</feature>
<feature type="compositionally biased region" description="Low complexity" evidence="17">
    <location>
        <begin position="44"/>
        <end position="60"/>
    </location>
</feature>
<dbReference type="RefSeq" id="XP_051036211.1">
    <property type="nucleotide sequence ID" value="XM_051180254.1"/>
</dbReference>
<proteinExistence type="inferred from homology"/>
<keyword evidence="8" id="KW-0967">Endosome</keyword>
<evidence type="ECO:0000256" key="3">
    <source>
        <dbReference type="ARBA" id="ARBA00004530"/>
    </source>
</evidence>
<comment type="caution">
    <text evidence="16">Lacks conserved residue(s) required for the propagation of feature annotation.</text>
</comment>
<dbReference type="GO" id="GO:0005886">
    <property type="term" value="C:plasma membrane"/>
    <property type="evidence" value="ECO:0007669"/>
    <property type="project" value="UniProtKB-SubCell"/>
</dbReference>
<dbReference type="InterPro" id="IPR002000">
    <property type="entry name" value="Lysosome-assoc_membr_glycop"/>
</dbReference>
<dbReference type="PANTHER" id="PTHR11506:SF2">
    <property type="entry name" value="MACROSIALIN"/>
    <property type="match status" value="1"/>
</dbReference>
<comment type="subcellular location">
    <subcellularLocation>
        <location evidence="1">Cell membrane</location>
        <topology evidence="1">Single-pass type I membrane protein</topology>
    </subcellularLocation>
    <subcellularLocation>
        <location evidence="3">Endosome membrane</location>
        <topology evidence="3">Single-pass type I membrane protein</topology>
    </subcellularLocation>
    <subcellularLocation>
        <location evidence="2 16">Lysosome membrane</location>
        <topology evidence="2 16">Single-pass type I membrane protein</topology>
    </subcellularLocation>
</comment>
<dbReference type="GO" id="GO:0005765">
    <property type="term" value="C:lysosomal membrane"/>
    <property type="evidence" value="ECO:0007669"/>
    <property type="project" value="UniProtKB-SubCell"/>
</dbReference>
<evidence type="ECO:0000256" key="1">
    <source>
        <dbReference type="ARBA" id="ARBA00004251"/>
    </source>
</evidence>
<evidence type="ECO:0000256" key="11">
    <source>
        <dbReference type="ARBA" id="ARBA00023157"/>
    </source>
</evidence>
<dbReference type="EMBL" id="CALSGD010001391">
    <property type="protein sequence ID" value="CAH6786101.1"/>
    <property type="molecule type" value="Genomic_DNA"/>
</dbReference>
<evidence type="ECO:0000256" key="7">
    <source>
        <dbReference type="ARBA" id="ARBA00022737"/>
    </source>
</evidence>
<evidence type="ECO:0000256" key="15">
    <source>
        <dbReference type="ARBA" id="ARBA00071101"/>
    </source>
</evidence>
<comment type="caution">
    <text evidence="21">The sequence shown here is derived from an EMBL/GenBank/DDBJ whole genome shotgun (WGS) entry which is preliminary data.</text>
</comment>
<feature type="domain" description="Lysosome-associated membrane glycoprotein 2-like luminal" evidence="20">
    <location>
        <begin position="132"/>
        <end position="279"/>
    </location>
</feature>
<dbReference type="GeneID" id="127219061"/>
<keyword evidence="7" id="KW-0677">Repeat</keyword>
<accession>A0AAU9Z036</accession>